<gene>
    <name evidence="1" type="ORF">Tco_0937081</name>
</gene>
<comment type="caution">
    <text evidence="1">The sequence shown here is derived from an EMBL/GenBank/DDBJ whole genome shotgun (WGS) entry which is preliminary data.</text>
</comment>
<name>A0ABQ5DG27_9ASTR</name>
<dbReference type="EMBL" id="BQNB010015205">
    <property type="protein sequence ID" value="GJT37216.1"/>
    <property type="molecule type" value="Genomic_DNA"/>
</dbReference>
<reference evidence="1" key="2">
    <citation type="submission" date="2022-01" db="EMBL/GenBank/DDBJ databases">
        <authorList>
            <person name="Yamashiro T."/>
            <person name="Shiraishi A."/>
            <person name="Satake H."/>
            <person name="Nakayama K."/>
        </authorList>
    </citation>
    <scope>NUCLEOTIDE SEQUENCE</scope>
</reference>
<evidence type="ECO:0000313" key="1">
    <source>
        <dbReference type="EMBL" id="GJT37216.1"/>
    </source>
</evidence>
<accession>A0ABQ5DG27</accession>
<keyword evidence="2" id="KW-1185">Reference proteome</keyword>
<organism evidence="1 2">
    <name type="scientific">Tanacetum coccineum</name>
    <dbReference type="NCBI Taxonomy" id="301880"/>
    <lineage>
        <taxon>Eukaryota</taxon>
        <taxon>Viridiplantae</taxon>
        <taxon>Streptophyta</taxon>
        <taxon>Embryophyta</taxon>
        <taxon>Tracheophyta</taxon>
        <taxon>Spermatophyta</taxon>
        <taxon>Magnoliopsida</taxon>
        <taxon>eudicotyledons</taxon>
        <taxon>Gunneridae</taxon>
        <taxon>Pentapetalae</taxon>
        <taxon>asterids</taxon>
        <taxon>campanulids</taxon>
        <taxon>Asterales</taxon>
        <taxon>Asteraceae</taxon>
        <taxon>Asteroideae</taxon>
        <taxon>Anthemideae</taxon>
        <taxon>Anthemidinae</taxon>
        <taxon>Tanacetum</taxon>
    </lineage>
</organism>
<sequence>MPPDVLLRESEIARVIRKKSEKAVMFEKLVSFGIPETMFNGVFSEHNNIVDVQYPGLLAVSYMSAPTHTNDILSMARPEYHSQVSIKVFVAIESAMVLDVLWFRFDYGECKYTHSQPYVLADVLSTGWRRLSK</sequence>
<reference evidence="1" key="1">
    <citation type="journal article" date="2022" name="Int. J. Mol. Sci.">
        <title>Draft Genome of Tanacetum Coccineum: Genomic Comparison of Closely Related Tanacetum-Family Plants.</title>
        <authorList>
            <person name="Yamashiro T."/>
            <person name="Shiraishi A."/>
            <person name="Nakayama K."/>
            <person name="Satake H."/>
        </authorList>
    </citation>
    <scope>NUCLEOTIDE SEQUENCE</scope>
</reference>
<evidence type="ECO:0000313" key="2">
    <source>
        <dbReference type="Proteomes" id="UP001151760"/>
    </source>
</evidence>
<dbReference type="Proteomes" id="UP001151760">
    <property type="component" value="Unassembled WGS sequence"/>
</dbReference>
<protein>
    <submittedName>
        <fullName evidence="1">Uncharacterized protein</fullName>
    </submittedName>
</protein>
<proteinExistence type="predicted"/>